<dbReference type="SUPFAM" id="SSF53300">
    <property type="entry name" value="vWA-like"/>
    <property type="match status" value="1"/>
</dbReference>
<organism evidence="1 2">
    <name type="scientific">Aliiruegeria lutimaris</name>
    <dbReference type="NCBI Taxonomy" id="571298"/>
    <lineage>
        <taxon>Bacteria</taxon>
        <taxon>Pseudomonadati</taxon>
        <taxon>Pseudomonadota</taxon>
        <taxon>Alphaproteobacteria</taxon>
        <taxon>Rhodobacterales</taxon>
        <taxon>Roseobacteraceae</taxon>
        <taxon>Aliiruegeria</taxon>
    </lineage>
</organism>
<gene>
    <name evidence="1" type="ORF">SAMN04488026_103841</name>
</gene>
<accession>A0A1G9B694</accession>
<evidence type="ECO:0000313" key="2">
    <source>
        <dbReference type="Proteomes" id="UP000199382"/>
    </source>
</evidence>
<evidence type="ECO:0008006" key="3">
    <source>
        <dbReference type="Google" id="ProtNLM"/>
    </source>
</evidence>
<dbReference type="InterPro" id="IPR010607">
    <property type="entry name" value="DUF1194"/>
</dbReference>
<dbReference type="CDD" id="cd00198">
    <property type="entry name" value="vWFA"/>
    <property type="match status" value="1"/>
</dbReference>
<keyword evidence="2" id="KW-1185">Reference proteome</keyword>
<protein>
    <recommendedName>
        <fullName evidence="3">VWFA domain-containing protein</fullName>
    </recommendedName>
</protein>
<sequence length="264" mass="29135">MHRLAALLMSGTLTSIAAADGIEVDLELVLMVDVSRSMTENEMEIQRRGYAAALQSDAVFAAVQSGLLQRVAVSYVEWAGTQEVIVDWRLLETREDLAAFAETLTAEFNPALRRTSISEALVFGAQLIDTNIYDGLRRVIDISGDGPNNQGRPVTQARDAVLDKGIVINGLPLMTREGMGSDWHLEGLDVYYENCVTGGAGSFVIPVLGWADFAEAVRQKLILEIVGVSQPEKLVPVQMTTRNPTDCLIGEKIWRQRRLYWNEP</sequence>
<dbReference type="InterPro" id="IPR036465">
    <property type="entry name" value="vWFA_dom_sf"/>
</dbReference>
<dbReference type="AlphaFoldDB" id="A0A1G9B694"/>
<dbReference type="OrthoDB" id="9792179at2"/>
<evidence type="ECO:0000313" key="1">
    <source>
        <dbReference type="EMBL" id="SDK35066.1"/>
    </source>
</evidence>
<dbReference type="EMBL" id="FNEK01000038">
    <property type="protein sequence ID" value="SDK35066.1"/>
    <property type="molecule type" value="Genomic_DNA"/>
</dbReference>
<dbReference type="Pfam" id="PF06707">
    <property type="entry name" value="DUF1194"/>
    <property type="match status" value="1"/>
</dbReference>
<dbReference type="Gene3D" id="3.40.50.410">
    <property type="entry name" value="von Willebrand factor, type A domain"/>
    <property type="match status" value="1"/>
</dbReference>
<dbReference type="STRING" id="571298.SAMN04488026_103841"/>
<proteinExistence type="predicted"/>
<reference evidence="1 2" key="1">
    <citation type="submission" date="2016-10" db="EMBL/GenBank/DDBJ databases">
        <authorList>
            <person name="de Groot N.N."/>
        </authorList>
    </citation>
    <scope>NUCLEOTIDE SEQUENCE [LARGE SCALE GENOMIC DNA]</scope>
    <source>
        <strain evidence="1 2">DSM 25294</strain>
    </source>
</reference>
<name>A0A1G9B694_9RHOB</name>
<dbReference type="Proteomes" id="UP000199382">
    <property type="component" value="Unassembled WGS sequence"/>
</dbReference>